<accession>A0A5M8Q7B2</accession>
<evidence type="ECO:0000313" key="3">
    <source>
        <dbReference type="EMBL" id="KAA6430710.1"/>
    </source>
</evidence>
<dbReference type="GO" id="GO:0004222">
    <property type="term" value="F:metalloendopeptidase activity"/>
    <property type="evidence" value="ECO:0007669"/>
    <property type="project" value="TreeGrafter"/>
</dbReference>
<evidence type="ECO:0000313" key="6">
    <source>
        <dbReference type="Proteomes" id="UP001570846"/>
    </source>
</evidence>
<dbReference type="EC" id="3.4.24.-" evidence="4"/>
<dbReference type="Proteomes" id="UP000323866">
    <property type="component" value="Unassembled WGS sequence"/>
</dbReference>
<dbReference type="InterPro" id="IPR011055">
    <property type="entry name" value="Dup_hybrid_motif"/>
</dbReference>
<dbReference type="InterPro" id="IPR050570">
    <property type="entry name" value="Cell_wall_metabolism_enzyme"/>
</dbReference>
<keyword evidence="4" id="KW-0378">Hydrolase</keyword>
<dbReference type="PANTHER" id="PTHR21666:SF270">
    <property type="entry name" value="MUREIN HYDROLASE ACTIVATOR ENVC"/>
    <property type="match status" value="1"/>
</dbReference>
<dbReference type="RefSeq" id="WP_149100367.1">
    <property type="nucleotide sequence ID" value="NZ_JBGOGF010000011.1"/>
</dbReference>
<sequence length="357" mass="39592">MFKVHNTLLLLVTCSVVMWACSNNRMSRIKNTVSAAVVDEKSNRKAIAQAAIYTEWFFTGQVDSLWHSVSEKGRKRFPNTESISTLRQRVIPVITGFEKVLSDSVVQNDTLVSVWRYGINKGDGVIYYVKWSLTPNDHRIVGFSASDAGRVAVNPKKNYKVRTKLQLPVKGEWIVFWGGPTVKQNYHAAYSTQQFALDLMPAADSARTWQAAKGEALALTDFACYGSPVFAPAAGKVVVAIDSIPDNQVGKFHPTSEKGNYLIIEHQKGEFSLLGHLKQNSIKVKVGDEVKAGAEVAQCGNSGRTTSPHLHFDLIDKPNIGRGTLSLPAKFYHYKADSVLIKIGQPLQWQRIKPAFE</sequence>
<evidence type="ECO:0000256" key="1">
    <source>
        <dbReference type="SAM" id="SignalP"/>
    </source>
</evidence>
<proteinExistence type="predicted"/>
<feature type="chain" id="PRO_5024325030" evidence="1">
    <location>
        <begin position="20"/>
        <end position="357"/>
    </location>
</feature>
<dbReference type="EMBL" id="JBGOGF010000011">
    <property type="protein sequence ID" value="MFA1773172.1"/>
    <property type="molecule type" value="Genomic_DNA"/>
</dbReference>
<dbReference type="CDD" id="cd12797">
    <property type="entry name" value="M23_peptidase"/>
    <property type="match status" value="1"/>
</dbReference>
<evidence type="ECO:0000313" key="5">
    <source>
        <dbReference type="Proteomes" id="UP000323866"/>
    </source>
</evidence>
<keyword evidence="1" id="KW-0732">Signal</keyword>
<dbReference type="Proteomes" id="UP001570846">
    <property type="component" value="Unassembled WGS sequence"/>
</dbReference>
<reference evidence="3 5" key="2">
    <citation type="submission" date="2019-09" db="EMBL/GenBank/DDBJ databases">
        <title>A bacterium isolated from glacier soil.</title>
        <authorList>
            <person name="Liu Q."/>
        </authorList>
    </citation>
    <scope>NUCLEOTIDE SEQUENCE [LARGE SCALE GENOMIC DNA]</scope>
    <source>
        <strain evidence="3 5">MDT1-10-3</strain>
    </source>
</reference>
<gene>
    <name evidence="4" type="ORF">ACD591_17865</name>
    <name evidence="3" type="ORF">FOE74_19785</name>
</gene>
<reference evidence="4 6" key="3">
    <citation type="submission" date="2024-08" db="EMBL/GenBank/DDBJ databases">
        <authorList>
            <person name="Wei W."/>
        </authorList>
    </citation>
    <scope>NUCLEOTIDE SEQUENCE [LARGE SCALE GENOMIC DNA]</scope>
    <source>
        <strain evidence="4 6">XU2</strain>
    </source>
</reference>
<dbReference type="Gene3D" id="2.70.70.10">
    <property type="entry name" value="Glucose Permease (Domain IIA)"/>
    <property type="match status" value="1"/>
</dbReference>
<feature type="domain" description="M23ase beta-sheet core" evidence="2">
    <location>
        <begin position="221"/>
        <end position="315"/>
    </location>
</feature>
<dbReference type="Pfam" id="PF01551">
    <property type="entry name" value="Peptidase_M23"/>
    <property type="match status" value="1"/>
</dbReference>
<dbReference type="PANTHER" id="PTHR21666">
    <property type="entry name" value="PEPTIDASE-RELATED"/>
    <property type="match status" value="1"/>
</dbReference>
<dbReference type="OrthoDB" id="9809488at2"/>
<organism evidence="3 5">
    <name type="scientific">Rufibacter glacialis</name>
    <dbReference type="NCBI Taxonomy" id="1259555"/>
    <lineage>
        <taxon>Bacteria</taxon>
        <taxon>Pseudomonadati</taxon>
        <taxon>Bacteroidota</taxon>
        <taxon>Cytophagia</taxon>
        <taxon>Cytophagales</taxon>
        <taxon>Hymenobacteraceae</taxon>
        <taxon>Rufibacter</taxon>
    </lineage>
</organism>
<reference evidence="3 5" key="1">
    <citation type="submission" date="2019-07" db="EMBL/GenBank/DDBJ databases">
        <authorList>
            <person name="Qu J.-H."/>
        </authorList>
    </citation>
    <scope>NUCLEOTIDE SEQUENCE [LARGE SCALE GENOMIC DNA]</scope>
    <source>
        <strain evidence="3 5">MDT1-10-3</strain>
    </source>
</reference>
<name>A0A5M8Q7B2_9BACT</name>
<keyword evidence="6" id="KW-1185">Reference proteome</keyword>
<comment type="caution">
    <text evidence="3">The sequence shown here is derived from an EMBL/GenBank/DDBJ whole genome shotgun (WGS) entry which is preliminary data.</text>
</comment>
<dbReference type="AlphaFoldDB" id="A0A5M8Q7B2"/>
<dbReference type="EMBL" id="VKKZ01000025">
    <property type="protein sequence ID" value="KAA6430710.1"/>
    <property type="molecule type" value="Genomic_DNA"/>
</dbReference>
<protein>
    <submittedName>
        <fullName evidence="3">M23 family metallopeptidase</fullName>
        <ecNumber evidence="4">3.4.24.-</ecNumber>
    </submittedName>
</protein>
<dbReference type="SUPFAM" id="SSF51261">
    <property type="entry name" value="Duplicated hybrid motif"/>
    <property type="match status" value="1"/>
</dbReference>
<evidence type="ECO:0000259" key="2">
    <source>
        <dbReference type="Pfam" id="PF01551"/>
    </source>
</evidence>
<feature type="signal peptide" evidence="1">
    <location>
        <begin position="1"/>
        <end position="19"/>
    </location>
</feature>
<evidence type="ECO:0000313" key="4">
    <source>
        <dbReference type="EMBL" id="MFA1773172.1"/>
    </source>
</evidence>
<dbReference type="InterPro" id="IPR016047">
    <property type="entry name" value="M23ase_b-sheet_dom"/>
</dbReference>